<reference evidence="2" key="1">
    <citation type="submission" date="2022-05" db="EMBL/GenBank/DDBJ databases">
        <title>Genomic analysis of Brachybacterium sp. CBA3104.</title>
        <authorList>
            <person name="Roh S.W."/>
            <person name="Kim Y.B."/>
            <person name="Kim Y."/>
        </authorList>
    </citation>
    <scope>NUCLEOTIDE SEQUENCE</scope>
    <source>
        <strain evidence="2">CBA3104</strain>
    </source>
</reference>
<keyword evidence="3" id="KW-1185">Reference proteome</keyword>
<name>A0ABY4N401_9MICO</name>
<dbReference type="SUPFAM" id="SSF53850">
    <property type="entry name" value="Periplasmic binding protein-like II"/>
    <property type="match status" value="1"/>
</dbReference>
<dbReference type="Gene3D" id="3.10.105.10">
    <property type="entry name" value="Dipeptide-binding Protein, Domain 3"/>
    <property type="match status" value="1"/>
</dbReference>
<dbReference type="PANTHER" id="PTHR30290:SF83">
    <property type="entry name" value="ABC TRANSPORTER SUBSTRATE-BINDING PROTEIN"/>
    <property type="match status" value="1"/>
</dbReference>
<evidence type="ECO:0000259" key="1">
    <source>
        <dbReference type="Pfam" id="PF00496"/>
    </source>
</evidence>
<dbReference type="PIRSF" id="PIRSF002741">
    <property type="entry name" value="MppA"/>
    <property type="match status" value="1"/>
</dbReference>
<dbReference type="CDD" id="cd00995">
    <property type="entry name" value="PBP2_NikA_DppA_OppA_like"/>
    <property type="match status" value="1"/>
</dbReference>
<gene>
    <name evidence="2" type="ORF">M4486_16920</name>
</gene>
<protein>
    <submittedName>
        <fullName evidence="2">ABC transporter substrate-binding protein</fullName>
    </submittedName>
</protein>
<dbReference type="PANTHER" id="PTHR30290">
    <property type="entry name" value="PERIPLASMIC BINDING COMPONENT OF ABC TRANSPORTER"/>
    <property type="match status" value="1"/>
</dbReference>
<dbReference type="Pfam" id="PF00496">
    <property type="entry name" value="SBP_bac_5"/>
    <property type="match status" value="1"/>
</dbReference>
<dbReference type="Gene3D" id="3.90.76.10">
    <property type="entry name" value="Dipeptide-binding Protein, Domain 1"/>
    <property type="match status" value="1"/>
</dbReference>
<evidence type="ECO:0000313" key="2">
    <source>
        <dbReference type="EMBL" id="UQN29294.1"/>
    </source>
</evidence>
<dbReference type="RefSeq" id="WP_249478496.1">
    <property type="nucleotide sequence ID" value="NZ_CP097218.1"/>
</dbReference>
<sequence>MRRGAALTLIAWAATLTLITGCSVGTPQHSDPDGFVFATGEPDHLTPGRQTVAYDQMRALFSPLVSVDDDGTVHGVAAKSVTSDDNVTWTITLRDDWTFQNGEPVTAESYVKAWNFVAYGPHAWEDSGQLAGIKGYADLNPESGKPTTKTMSGLRVTGKNTFTVTLTGADSSFPLQLTSSQTAFFPMPEAAYDDLDAYDRKPVGNGPYAMTEAWKPGGEFTVQTWDGYRGEEPRTQRVTFRSYQDQNTAYTDVLSGSADVLTLPPEKMTSASADFGDRLHTFDAAGIDYLGFPLWDERYDDPRVREAISMSIDRDAVNRAFFGGLYEPATSLTPPSMIGAKEGVCGKHCEFHPEDAKALLDEAGGFDGTITLVYPGGAGLDALYQGYANQIRQNLGVETVAKPTTDFASFNTELVEKTVDGPHFGHWGALYPSQQGTLRALLTPTGGCAPCTGYYQDDDVDALLARASAAADEDEAADYYAEVQDAAFEDFPVVPTFFDKYSYVTSEKITDLPDVRGDVAIAEVTVR</sequence>
<dbReference type="InterPro" id="IPR039424">
    <property type="entry name" value="SBP_5"/>
</dbReference>
<dbReference type="Gene3D" id="3.40.190.10">
    <property type="entry name" value="Periplasmic binding protein-like II"/>
    <property type="match status" value="1"/>
</dbReference>
<dbReference type="Proteomes" id="UP001055868">
    <property type="component" value="Chromosome"/>
</dbReference>
<dbReference type="PROSITE" id="PS51257">
    <property type="entry name" value="PROKAR_LIPOPROTEIN"/>
    <property type="match status" value="1"/>
</dbReference>
<organism evidence="2 3">
    <name type="scientific">Brachybacterium kimchii</name>
    <dbReference type="NCBI Taxonomy" id="2942909"/>
    <lineage>
        <taxon>Bacteria</taxon>
        <taxon>Bacillati</taxon>
        <taxon>Actinomycetota</taxon>
        <taxon>Actinomycetes</taxon>
        <taxon>Micrococcales</taxon>
        <taxon>Dermabacteraceae</taxon>
        <taxon>Brachybacterium</taxon>
    </lineage>
</organism>
<dbReference type="InterPro" id="IPR030678">
    <property type="entry name" value="Peptide/Ni-bd"/>
</dbReference>
<dbReference type="EMBL" id="CP097218">
    <property type="protein sequence ID" value="UQN29294.1"/>
    <property type="molecule type" value="Genomic_DNA"/>
</dbReference>
<evidence type="ECO:0000313" key="3">
    <source>
        <dbReference type="Proteomes" id="UP001055868"/>
    </source>
</evidence>
<feature type="domain" description="Solute-binding protein family 5" evidence="1">
    <location>
        <begin position="74"/>
        <end position="446"/>
    </location>
</feature>
<dbReference type="InterPro" id="IPR000914">
    <property type="entry name" value="SBP_5_dom"/>
</dbReference>
<proteinExistence type="predicted"/>
<accession>A0ABY4N401</accession>